<dbReference type="KEGG" id="rca:Rcas_2446"/>
<sequence>MFAYHTTNGFIDHWLVAGPRVLEAPNLERFHDYDFRVRIARHYATPALEIAPPSAEGDTFEADGQELTWQYYACGDDHFVDLSDFYHLVSHLRAWAYAEVVAPNHGRVGLTITTNGPADVWINGCHVHHHEHVQPQIPASVPFTADLRQGANAILVRFEAVAARECPMVMALRVDSVGELPVQLPTHQRHIELRAAIEQVIAAAFLERDVFDSSEEIVVRWSPDATFAERTVCVRLQNAHGQIFAEALPTVRPGAAQSFGRAAQLRDGAYQILLMPHPETYYLHNVRVTRAIPFEVLKNRYAAAPYGVYETRRIEALRDAVQRGGLYGEIAKMELGAWDTLNLDVILHEIDGINRRRDCSDFYLIGLLGALLRYGNDERFPATLREPLEACILGFRYWADEPGVDAMWFWSENHRILFHTCEILAGQIYPDRIFTNSGLSGEEHRLKGERLALDWLRSRATGGFREWDSNTYFEHDALALSHLADLAANDEVSELATVVLDKLLFTMAINSFRGVFGSTHGRAYTVGIKGARRELTSGMSRLLWGMGTFNEATLGTVALACARGYALPPVIAEIATASVEELWHRERHAGVNVWDLDMAEGPWEVNKVTFKTPDYMLCSAQDHHPGERGVQQHIWQATLSHDAVVFVTHPPCIAEDNSHRPNAWHGHVVLPRVAQWRETLIAIHHIPPRSDWFDHARPDGYIDSAHPQAYVDPQWMGWTHAYFPTFAFDEYALREGWAFARVGNGYLALTAANGLTLVTTGRNAFRELRSPGWPNSWVCMMGRAARDGDFAAFQERTLALRVAFDNLRVHCETLRGDRLAFGWEGPLLVNNEEQPLNGFKHYDSPICTCEMGATSMDIIGWETVLRLDFT</sequence>
<dbReference type="AlphaFoldDB" id="A7NLX8"/>
<dbReference type="EMBL" id="CP000804">
    <property type="protein sequence ID" value="ABU58526.1"/>
    <property type="molecule type" value="Genomic_DNA"/>
</dbReference>
<dbReference type="eggNOG" id="ENOG502Z7WG">
    <property type="taxonomic scope" value="Bacteria"/>
</dbReference>
<reference evidence="1 2" key="1">
    <citation type="submission" date="2007-08" db="EMBL/GenBank/DDBJ databases">
        <title>Complete sequence of Roseiflexus castenholzii DSM 13941.</title>
        <authorList>
            <consortium name="US DOE Joint Genome Institute"/>
            <person name="Copeland A."/>
            <person name="Lucas S."/>
            <person name="Lapidus A."/>
            <person name="Barry K."/>
            <person name="Glavina del Rio T."/>
            <person name="Dalin E."/>
            <person name="Tice H."/>
            <person name="Pitluck S."/>
            <person name="Thompson L.S."/>
            <person name="Brettin T."/>
            <person name="Bruce D."/>
            <person name="Detter J.C."/>
            <person name="Han C."/>
            <person name="Tapia R."/>
            <person name="Schmutz J."/>
            <person name="Larimer F."/>
            <person name="Land M."/>
            <person name="Hauser L."/>
            <person name="Kyrpides N."/>
            <person name="Mikhailova N."/>
            <person name="Bryant D.A."/>
            <person name="Hanada S."/>
            <person name="Tsukatani Y."/>
            <person name="Richardson P."/>
        </authorList>
    </citation>
    <scope>NUCLEOTIDE SEQUENCE [LARGE SCALE GENOMIC DNA]</scope>
    <source>
        <strain evidence="2">DSM 13941 / HLO8</strain>
    </source>
</reference>
<evidence type="ECO:0000313" key="1">
    <source>
        <dbReference type="EMBL" id="ABU58526.1"/>
    </source>
</evidence>
<dbReference type="HOGENOM" id="CLU_017816_0_0_0"/>
<dbReference type="STRING" id="383372.Rcas_2446"/>
<gene>
    <name evidence="1" type="ordered locus">Rcas_2446</name>
</gene>
<evidence type="ECO:0000313" key="2">
    <source>
        <dbReference type="Proteomes" id="UP000000263"/>
    </source>
</evidence>
<dbReference type="RefSeq" id="WP_012120950.1">
    <property type="nucleotide sequence ID" value="NC_009767.1"/>
</dbReference>
<dbReference type="Proteomes" id="UP000000263">
    <property type="component" value="Chromosome"/>
</dbReference>
<keyword evidence="2" id="KW-1185">Reference proteome</keyword>
<organism evidence="1 2">
    <name type="scientific">Roseiflexus castenholzii (strain DSM 13941 / HLO8)</name>
    <dbReference type="NCBI Taxonomy" id="383372"/>
    <lineage>
        <taxon>Bacteria</taxon>
        <taxon>Bacillati</taxon>
        <taxon>Chloroflexota</taxon>
        <taxon>Chloroflexia</taxon>
        <taxon>Chloroflexales</taxon>
        <taxon>Roseiflexineae</taxon>
        <taxon>Roseiflexaceae</taxon>
        <taxon>Roseiflexus</taxon>
    </lineage>
</organism>
<name>A7NLX8_ROSCS</name>
<dbReference type="OrthoDB" id="1029638at2"/>
<proteinExistence type="predicted"/>
<accession>A7NLX8</accession>
<protein>
    <submittedName>
        <fullName evidence="1">Uncharacterized protein</fullName>
    </submittedName>
</protein>